<proteinExistence type="predicted"/>
<reference evidence="2" key="1">
    <citation type="submission" date="2021-03" db="EMBL/GenBank/DDBJ databases">
        <authorList>
            <person name="Jaffe A."/>
        </authorList>
    </citation>
    <scope>NUCLEOTIDE SEQUENCE</scope>
    <source>
        <strain evidence="2">RIFCSPLOWO2_01_FULL_AR10_48_17</strain>
    </source>
</reference>
<keyword evidence="1" id="KW-0472">Membrane</keyword>
<dbReference type="Proteomes" id="UP000675968">
    <property type="component" value="Unassembled WGS sequence"/>
</dbReference>
<keyword evidence="1" id="KW-0812">Transmembrane</keyword>
<dbReference type="AlphaFoldDB" id="A0A8T4LAJ5"/>
<accession>A0A8T4LAJ5</accession>
<sequence length="233" mass="26695">MDLSLDSLSTVANSGVSEWISEGFFDNLLPVFSFIVFITLYAVLIWNFYRFVSRRDFFRFNTTKFRYEGFVGKLKDAFWYFVEYAVVYPLLVFVFFVVFAVMLLFLSSGTRLDLVLVTSISLVSSIRISSYYNEDLARELSKLFPLVVLSVFLANPSVVVLNDSASRLLELPAFLRQTFQFILFVVALEWGLRFLRALVVFLRVLFAPLPPKVTDISVESVPSMTEAVAVKKK</sequence>
<feature type="transmembrane region" description="Helical" evidence="1">
    <location>
        <begin position="28"/>
        <end position="49"/>
    </location>
</feature>
<name>A0A8T4LAJ5_9ARCH</name>
<protein>
    <submittedName>
        <fullName evidence="2">Uncharacterized protein</fullName>
    </submittedName>
</protein>
<evidence type="ECO:0000256" key="1">
    <source>
        <dbReference type="SAM" id="Phobius"/>
    </source>
</evidence>
<keyword evidence="1" id="KW-1133">Transmembrane helix</keyword>
<evidence type="ECO:0000313" key="3">
    <source>
        <dbReference type="Proteomes" id="UP000675968"/>
    </source>
</evidence>
<dbReference type="EMBL" id="JAGVWC010000010">
    <property type="protein sequence ID" value="MBS3061740.1"/>
    <property type="molecule type" value="Genomic_DNA"/>
</dbReference>
<gene>
    <name evidence="2" type="ORF">J4215_04115</name>
</gene>
<feature type="transmembrane region" description="Helical" evidence="1">
    <location>
        <begin position="85"/>
        <end position="106"/>
    </location>
</feature>
<reference evidence="2" key="2">
    <citation type="submission" date="2021-05" db="EMBL/GenBank/DDBJ databases">
        <title>Protein family content uncovers lineage relationships and bacterial pathway maintenance mechanisms in DPANN archaea.</title>
        <authorList>
            <person name="Castelle C.J."/>
            <person name="Meheust R."/>
            <person name="Jaffe A.L."/>
            <person name="Seitz K."/>
            <person name="Gong X."/>
            <person name="Baker B.J."/>
            <person name="Banfield J.F."/>
        </authorList>
    </citation>
    <scope>NUCLEOTIDE SEQUENCE</scope>
    <source>
        <strain evidence="2">RIFCSPLOWO2_01_FULL_AR10_48_17</strain>
    </source>
</reference>
<organism evidence="2 3">
    <name type="scientific">Candidatus Iainarchaeum sp</name>
    <dbReference type="NCBI Taxonomy" id="3101447"/>
    <lineage>
        <taxon>Archaea</taxon>
        <taxon>Candidatus Iainarchaeota</taxon>
        <taxon>Candidatus Iainarchaeia</taxon>
        <taxon>Candidatus Iainarchaeales</taxon>
        <taxon>Candidatus Iainarchaeaceae</taxon>
        <taxon>Candidatus Iainarchaeum</taxon>
    </lineage>
</organism>
<evidence type="ECO:0000313" key="2">
    <source>
        <dbReference type="EMBL" id="MBS3061740.1"/>
    </source>
</evidence>
<comment type="caution">
    <text evidence="2">The sequence shown here is derived from an EMBL/GenBank/DDBJ whole genome shotgun (WGS) entry which is preliminary data.</text>
</comment>